<keyword evidence="2" id="KW-1185">Reference proteome</keyword>
<accession>A0ABU8G9W5</accession>
<comment type="caution">
    <text evidence="1">The sequence shown here is derived from an EMBL/GenBank/DDBJ whole genome shotgun (WGS) entry which is preliminary data.</text>
</comment>
<evidence type="ECO:0000313" key="1">
    <source>
        <dbReference type="EMBL" id="MEI5609996.1"/>
    </source>
</evidence>
<proteinExistence type="predicted"/>
<dbReference type="RefSeq" id="WP_336558295.1">
    <property type="nucleotide sequence ID" value="NZ_JBBAYL010000004.1"/>
</dbReference>
<sequence>MIENTQDPGSILATTLLALATGDTDAVIRAQERAGKAQLVLSDRLPTDFKGDDPAVFEALGFTFGEPDPADPLFRPASLPDGWSKTGSDHEMWSYVLDQLGRRRVAVFYKAAFYDRRAFMRLNTVYGYVTECVHRGADIITDTEWATPTAVAAELRRAAAQKQESVDLWSNRASRDDADDDAKKYLAEFTAERDKYAALAERYEKAAEA</sequence>
<dbReference type="Proteomes" id="UP001365781">
    <property type="component" value="Unassembled WGS sequence"/>
</dbReference>
<dbReference type="EMBL" id="JBBAYM010000007">
    <property type="protein sequence ID" value="MEI5609996.1"/>
    <property type="molecule type" value="Genomic_DNA"/>
</dbReference>
<organism evidence="1 2">
    <name type="scientific">Streptomyces brasiliscabiei</name>
    <dbReference type="NCBI Taxonomy" id="2736302"/>
    <lineage>
        <taxon>Bacteria</taxon>
        <taxon>Bacillati</taxon>
        <taxon>Actinomycetota</taxon>
        <taxon>Actinomycetes</taxon>
        <taxon>Kitasatosporales</taxon>
        <taxon>Streptomycetaceae</taxon>
        <taxon>Streptomyces</taxon>
    </lineage>
</organism>
<gene>
    <name evidence="1" type="ORF">WB403_12535</name>
</gene>
<evidence type="ECO:0000313" key="2">
    <source>
        <dbReference type="Proteomes" id="UP001365781"/>
    </source>
</evidence>
<protein>
    <submittedName>
        <fullName evidence="1">Uncharacterized protein</fullName>
    </submittedName>
</protein>
<reference evidence="1 2" key="1">
    <citation type="submission" date="2024-03" db="EMBL/GenBank/DDBJ databases">
        <title>First Report of Pectobacterium brasiliscabiei causing potato scab in china.</title>
        <authorList>
            <person name="Handique U."/>
        </authorList>
    </citation>
    <scope>NUCLEOTIDE SEQUENCE [LARGE SCALE GENOMIC DNA]</scope>
    <source>
        <strain evidence="1 2">ZRIMU1503</strain>
    </source>
</reference>
<name>A0ABU8G9W5_9ACTN</name>